<dbReference type="VEuPathDB" id="FungiDB:B9J08_000770"/>
<evidence type="ECO:0000259" key="8">
    <source>
        <dbReference type="PROSITE" id="PS50128"/>
    </source>
</evidence>
<dbReference type="VEuPathDB" id="FungiDB:QG37_01637"/>
<dbReference type="AlphaFoldDB" id="A0A0L0P4U9"/>
<comment type="subcellular location">
    <subcellularLocation>
        <location evidence="1">Nucleus</location>
    </subcellularLocation>
</comment>
<dbReference type="GO" id="GO:0003723">
    <property type="term" value="F:RNA binding"/>
    <property type="evidence" value="ECO:0007669"/>
    <property type="project" value="InterPro"/>
</dbReference>
<evidence type="ECO:0000313" key="10">
    <source>
        <dbReference type="Proteomes" id="UP000037122"/>
    </source>
</evidence>
<feature type="region of interest" description="Disordered" evidence="7">
    <location>
        <begin position="260"/>
        <end position="297"/>
    </location>
</feature>
<feature type="domain" description="SURP motif" evidence="8">
    <location>
        <begin position="11"/>
        <end position="52"/>
    </location>
</feature>
<gene>
    <name evidence="9" type="ORF">QG37_01637</name>
</gene>
<evidence type="ECO:0000256" key="6">
    <source>
        <dbReference type="ARBA" id="ARBA00023242"/>
    </source>
</evidence>
<dbReference type="GO" id="GO:0071004">
    <property type="term" value="C:U2-type prespliceosome"/>
    <property type="evidence" value="ECO:0007669"/>
    <property type="project" value="TreeGrafter"/>
</dbReference>
<evidence type="ECO:0000256" key="7">
    <source>
        <dbReference type="SAM" id="MobiDB-lite"/>
    </source>
</evidence>
<dbReference type="VEuPathDB" id="FungiDB:CJJ09_002730"/>
<dbReference type="InterPro" id="IPR045146">
    <property type="entry name" value="SF3A1"/>
</dbReference>
<dbReference type="Pfam" id="PF12230">
    <property type="entry name" value="PRP21_like_P"/>
    <property type="match status" value="1"/>
</dbReference>
<evidence type="ECO:0000256" key="3">
    <source>
        <dbReference type="ARBA" id="ARBA00022728"/>
    </source>
</evidence>
<dbReference type="InterPro" id="IPR000061">
    <property type="entry name" value="Surp"/>
</dbReference>
<accession>A0A0L0P4U9</accession>
<dbReference type="GO" id="GO:0000381">
    <property type="term" value="P:regulation of alternative mRNA splicing, via spliceosome"/>
    <property type="evidence" value="ECO:0007669"/>
    <property type="project" value="TreeGrafter"/>
</dbReference>
<keyword evidence="2" id="KW-0507">mRNA processing</keyword>
<feature type="region of interest" description="Disordered" evidence="7">
    <location>
        <begin position="55"/>
        <end position="74"/>
    </location>
</feature>
<evidence type="ECO:0000256" key="1">
    <source>
        <dbReference type="ARBA" id="ARBA00004123"/>
    </source>
</evidence>
<evidence type="ECO:0000256" key="2">
    <source>
        <dbReference type="ARBA" id="ARBA00022664"/>
    </source>
</evidence>
<name>A0A0L0P4U9_CANAR</name>
<dbReference type="Pfam" id="PF01805">
    <property type="entry name" value="Surp"/>
    <property type="match status" value="2"/>
</dbReference>
<keyword evidence="5" id="KW-0508">mRNA splicing</keyword>
<dbReference type="EMBL" id="LGST01000013">
    <property type="protein sequence ID" value="KNE01329.1"/>
    <property type="molecule type" value="Genomic_DNA"/>
</dbReference>
<evidence type="ECO:0000313" key="9">
    <source>
        <dbReference type="EMBL" id="KNE01329.1"/>
    </source>
</evidence>
<dbReference type="PANTHER" id="PTHR15316">
    <property type="entry name" value="SPLICEOSOME ASSOCIATED PROTEIN 114/SWAP SPLICING FACTOR-RELATED"/>
    <property type="match status" value="1"/>
</dbReference>
<protein>
    <recommendedName>
        <fullName evidence="8">SURP motif domain-containing protein</fullName>
    </recommendedName>
</protein>
<dbReference type="VEuPathDB" id="FungiDB:CJI96_0003328"/>
<keyword evidence="6" id="KW-0539">Nucleus</keyword>
<dbReference type="InterPro" id="IPR035967">
    <property type="entry name" value="SWAP/Surp_sf"/>
</dbReference>
<dbReference type="VEuPathDB" id="FungiDB:CJI97_000771"/>
<dbReference type="PANTHER" id="PTHR15316:SF1">
    <property type="entry name" value="SPLICING FACTOR 3A SUBUNIT 1"/>
    <property type="match status" value="1"/>
</dbReference>
<feature type="compositionally biased region" description="Basic and acidic residues" evidence="7">
    <location>
        <begin position="281"/>
        <end position="295"/>
    </location>
</feature>
<dbReference type="Proteomes" id="UP000037122">
    <property type="component" value="Unassembled WGS sequence"/>
</dbReference>
<dbReference type="SMART" id="SM00648">
    <property type="entry name" value="SWAP"/>
    <property type="match status" value="2"/>
</dbReference>
<dbReference type="Gene3D" id="1.10.10.790">
    <property type="entry name" value="Surp module"/>
    <property type="match status" value="2"/>
</dbReference>
<feature type="compositionally biased region" description="Basic and acidic residues" evidence="7">
    <location>
        <begin position="61"/>
        <end position="74"/>
    </location>
</feature>
<dbReference type="SUPFAM" id="SSF109905">
    <property type="entry name" value="Surp module (SWAP domain)"/>
    <property type="match status" value="2"/>
</dbReference>
<dbReference type="VEuPathDB" id="FungiDB:CJJ07_000607"/>
<sequence length="402" mass="47339">MSIPPLQIRDTIDKTVEYVLKNGKSFEERLLKNNTDDKFSFINSDSPYHEYYKAQLTKKNNTKDEPKERKEDEKTLEKPDELLFLIDLPPILAYDLDVVKLTALYVACNTSRHADALFKYMESRGDRSQFAFLKRSHLLHPLFMKLVKQYKAVVDLVENPEENQDSKKLQEALAEENTNLFQKAYNRAVYEQKHKIKKKTEETERKNKQLHYASIDWQNFTFVAKVNFDAVDEVSELAVPLMREDIVYRSLQSRAKEIEVPTAQPRKLPSIETGEENQEVEETKKDGELTPETKQHKVPKGMKIKGAGESRLKKKKMESKRTIKCPITGKQIPEAEFDTHLRVLLRDPRYQEQRNNFMKKNFTYESNLTTDQVYENIKRLVKKRNLSEEEEEQQERKKIDVK</sequence>
<dbReference type="InterPro" id="IPR022030">
    <property type="entry name" value="SF3A1_dom"/>
</dbReference>
<keyword evidence="4" id="KW-0677">Repeat</keyword>
<dbReference type="GO" id="GO:0045292">
    <property type="term" value="P:mRNA cis splicing, via spliceosome"/>
    <property type="evidence" value="ECO:0007669"/>
    <property type="project" value="InterPro"/>
</dbReference>
<keyword evidence="3" id="KW-0747">Spliceosome</keyword>
<evidence type="ECO:0000256" key="4">
    <source>
        <dbReference type="ARBA" id="ARBA00022737"/>
    </source>
</evidence>
<dbReference type="GO" id="GO:0071013">
    <property type="term" value="C:catalytic step 2 spliceosome"/>
    <property type="evidence" value="ECO:0007669"/>
    <property type="project" value="TreeGrafter"/>
</dbReference>
<dbReference type="GO" id="GO:0005686">
    <property type="term" value="C:U2 snRNP"/>
    <property type="evidence" value="ECO:0007669"/>
    <property type="project" value="TreeGrafter"/>
</dbReference>
<proteinExistence type="predicted"/>
<evidence type="ECO:0000256" key="5">
    <source>
        <dbReference type="ARBA" id="ARBA00023187"/>
    </source>
</evidence>
<dbReference type="PROSITE" id="PS50128">
    <property type="entry name" value="SURP"/>
    <property type="match status" value="2"/>
</dbReference>
<reference evidence="10" key="1">
    <citation type="journal article" date="2015" name="BMC Genomics">
        <title>Draft genome of a commonly misdiagnosed multidrug resistant pathogen Candida auris.</title>
        <authorList>
            <person name="Chatterjee S."/>
            <person name="Alampalli S.V."/>
            <person name="Nageshan R.K."/>
            <person name="Chettiar S.T."/>
            <person name="Joshi S."/>
            <person name="Tatu U.S."/>
        </authorList>
    </citation>
    <scope>NUCLEOTIDE SEQUENCE [LARGE SCALE GENOMIC DNA]</scope>
    <source>
        <strain evidence="10">6684</strain>
    </source>
</reference>
<organism evidence="9 10">
    <name type="scientific">Candidozyma auris</name>
    <name type="common">Yeast</name>
    <name type="synonym">Candida auris</name>
    <dbReference type="NCBI Taxonomy" id="498019"/>
    <lineage>
        <taxon>Eukaryota</taxon>
        <taxon>Fungi</taxon>
        <taxon>Dikarya</taxon>
        <taxon>Ascomycota</taxon>
        <taxon>Saccharomycotina</taxon>
        <taxon>Pichiomycetes</taxon>
        <taxon>Metschnikowiaceae</taxon>
        <taxon>Candidozyma</taxon>
    </lineage>
</organism>
<feature type="domain" description="SURP motif" evidence="8">
    <location>
        <begin position="98"/>
        <end position="143"/>
    </location>
</feature>
<comment type="caution">
    <text evidence="9">The sequence shown here is derived from an EMBL/GenBank/DDBJ whole genome shotgun (WGS) entry which is preliminary data.</text>
</comment>